<name>A0AA88YGS7_PINIB</name>
<evidence type="ECO:0000256" key="2">
    <source>
        <dbReference type="ARBA" id="ARBA00022692"/>
    </source>
</evidence>
<dbReference type="PANTHER" id="PTHR24243">
    <property type="entry name" value="G-PROTEIN COUPLED RECEPTOR"/>
    <property type="match status" value="1"/>
</dbReference>
<evidence type="ECO:0000256" key="1">
    <source>
        <dbReference type="ARBA" id="ARBA00004141"/>
    </source>
</evidence>
<accession>A0AA88YGS7</accession>
<sequence>MNYTLNSSPVEREHDEEVENIKAFTHGLCLYFPPFMIIIGSVCNILVVMVMRTVQFRYLSTSFYMCSNAAIDIFSLIVLLTVDWLHTNFPWTIFRGEHAHYMCKFFHFVGATSSDLGIILTAVMTLERGLAIMFPLKSSSWCTVKRARHVTIFLFCFTSVKNANYLFTSDIHTSHESDRLCYVYADTEALSYFWKSVWPWIHNTFLVLSFISIIFSNVIIIRHIRKSDKLRSKSVICHRVSSATTVPHKLMRRSQSRRRQIAIMLLIDSFTVIICTTPFSVYTTVDSNTTFLDGSEYQKAVKHLIASFSFYLLYVNRCANFYLYCLSGSRFRNALKQTLCFCNKEDSLAKKMQLYSSRFQESSEIDTYRHSTLKLDNSAYI</sequence>
<feature type="transmembrane region" description="Helical" evidence="8">
    <location>
        <begin position="30"/>
        <end position="51"/>
    </location>
</feature>
<evidence type="ECO:0000256" key="4">
    <source>
        <dbReference type="ARBA" id="ARBA00023040"/>
    </source>
</evidence>
<keyword evidence="2 8" id="KW-0812">Transmembrane</keyword>
<feature type="transmembrane region" description="Helical" evidence="8">
    <location>
        <begin position="147"/>
        <end position="167"/>
    </location>
</feature>
<evidence type="ECO:0000256" key="7">
    <source>
        <dbReference type="ARBA" id="ARBA00023224"/>
    </source>
</evidence>
<keyword evidence="6" id="KW-0675">Receptor</keyword>
<feature type="transmembrane region" description="Helical" evidence="8">
    <location>
        <begin position="200"/>
        <end position="221"/>
    </location>
</feature>
<dbReference type="Pfam" id="PF00001">
    <property type="entry name" value="7tm_1"/>
    <property type="match status" value="1"/>
</dbReference>
<feature type="transmembrane region" description="Helical" evidence="8">
    <location>
        <begin position="63"/>
        <end position="85"/>
    </location>
</feature>
<feature type="transmembrane region" description="Helical" evidence="8">
    <location>
        <begin position="305"/>
        <end position="326"/>
    </location>
</feature>
<comment type="subcellular location">
    <subcellularLocation>
        <location evidence="1">Membrane</location>
        <topology evidence="1">Multi-pass membrane protein</topology>
    </subcellularLocation>
</comment>
<evidence type="ECO:0000256" key="8">
    <source>
        <dbReference type="SAM" id="Phobius"/>
    </source>
</evidence>
<protein>
    <recommendedName>
        <fullName evidence="9">G-protein coupled receptors family 1 profile domain-containing protein</fullName>
    </recommendedName>
</protein>
<evidence type="ECO:0000259" key="9">
    <source>
        <dbReference type="PROSITE" id="PS50262"/>
    </source>
</evidence>
<feature type="domain" description="G-protein coupled receptors family 1 profile" evidence="9">
    <location>
        <begin position="43"/>
        <end position="324"/>
    </location>
</feature>
<dbReference type="InterPro" id="IPR017452">
    <property type="entry name" value="GPCR_Rhodpsn_7TM"/>
</dbReference>
<feature type="transmembrane region" description="Helical" evidence="8">
    <location>
        <begin position="261"/>
        <end position="285"/>
    </location>
</feature>
<dbReference type="SUPFAM" id="SSF81321">
    <property type="entry name" value="Family A G protein-coupled receptor-like"/>
    <property type="match status" value="1"/>
</dbReference>
<dbReference type="GO" id="GO:0004930">
    <property type="term" value="F:G protein-coupled receptor activity"/>
    <property type="evidence" value="ECO:0007669"/>
    <property type="project" value="UniProtKB-KW"/>
</dbReference>
<dbReference type="Proteomes" id="UP001186944">
    <property type="component" value="Unassembled WGS sequence"/>
</dbReference>
<evidence type="ECO:0000256" key="6">
    <source>
        <dbReference type="ARBA" id="ARBA00023170"/>
    </source>
</evidence>
<keyword evidence="7" id="KW-0807">Transducer</keyword>
<keyword evidence="3 8" id="KW-1133">Transmembrane helix</keyword>
<dbReference type="PANTHER" id="PTHR24243:SF230">
    <property type="entry name" value="G-PROTEIN COUPLED RECEPTORS FAMILY 1 PROFILE DOMAIN-CONTAINING PROTEIN"/>
    <property type="match status" value="1"/>
</dbReference>
<reference evidence="10" key="1">
    <citation type="submission" date="2019-08" db="EMBL/GenBank/DDBJ databases">
        <title>The improved chromosome-level genome for the pearl oyster Pinctada fucata martensii using PacBio sequencing and Hi-C.</title>
        <authorList>
            <person name="Zheng Z."/>
        </authorList>
    </citation>
    <scope>NUCLEOTIDE SEQUENCE</scope>
    <source>
        <strain evidence="10">ZZ-2019</strain>
        <tissue evidence="10">Adductor muscle</tissue>
    </source>
</reference>
<evidence type="ECO:0000313" key="11">
    <source>
        <dbReference type="Proteomes" id="UP001186944"/>
    </source>
</evidence>
<organism evidence="10 11">
    <name type="scientific">Pinctada imbricata</name>
    <name type="common">Atlantic pearl-oyster</name>
    <name type="synonym">Pinctada martensii</name>
    <dbReference type="NCBI Taxonomy" id="66713"/>
    <lineage>
        <taxon>Eukaryota</taxon>
        <taxon>Metazoa</taxon>
        <taxon>Spiralia</taxon>
        <taxon>Lophotrochozoa</taxon>
        <taxon>Mollusca</taxon>
        <taxon>Bivalvia</taxon>
        <taxon>Autobranchia</taxon>
        <taxon>Pteriomorphia</taxon>
        <taxon>Pterioida</taxon>
        <taxon>Pterioidea</taxon>
        <taxon>Pteriidae</taxon>
        <taxon>Pinctada</taxon>
    </lineage>
</organism>
<dbReference type="AlphaFoldDB" id="A0AA88YGS7"/>
<dbReference type="PRINTS" id="PR00237">
    <property type="entry name" value="GPCRRHODOPSN"/>
</dbReference>
<dbReference type="InterPro" id="IPR000276">
    <property type="entry name" value="GPCR_Rhodpsn"/>
</dbReference>
<proteinExistence type="predicted"/>
<evidence type="ECO:0000256" key="5">
    <source>
        <dbReference type="ARBA" id="ARBA00023136"/>
    </source>
</evidence>
<evidence type="ECO:0000256" key="3">
    <source>
        <dbReference type="ARBA" id="ARBA00022989"/>
    </source>
</evidence>
<dbReference type="Gene3D" id="1.20.1070.10">
    <property type="entry name" value="Rhodopsin 7-helix transmembrane proteins"/>
    <property type="match status" value="1"/>
</dbReference>
<evidence type="ECO:0000313" key="10">
    <source>
        <dbReference type="EMBL" id="KAK3105191.1"/>
    </source>
</evidence>
<keyword evidence="5 8" id="KW-0472">Membrane</keyword>
<comment type="caution">
    <text evidence="10">The sequence shown here is derived from an EMBL/GenBank/DDBJ whole genome shotgun (WGS) entry which is preliminary data.</text>
</comment>
<keyword evidence="11" id="KW-1185">Reference proteome</keyword>
<feature type="transmembrane region" description="Helical" evidence="8">
    <location>
        <begin position="105"/>
        <end position="126"/>
    </location>
</feature>
<keyword evidence="4" id="KW-0297">G-protein coupled receptor</keyword>
<gene>
    <name evidence="10" type="ORF">FSP39_019427</name>
</gene>
<dbReference type="EMBL" id="VSWD01000004">
    <property type="protein sequence ID" value="KAK3105191.1"/>
    <property type="molecule type" value="Genomic_DNA"/>
</dbReference>
<dbReference type="GO" id="GO:0005886">
    <property type="term" value="C:plasma membrane"/>
    <property type="evidence" value="ECO:0007669"/>
    <property type="project" value="TreeGrafter"/>
</dbReference>
<dbReference type="PROSITE" id="PS50262">
    <property type="entry name" value="G_PROTEIN_RECEP_F1_2"/>
    <property type="match status" value="1"/>
</dbReference>